<feature type="compositionally biased region" description="Basic and acidic residues" evidence="1">
    <location>
        <begin position="314"/>
        <end position="332"/>
    </location>
</feature>
<feature type="region of interest" description="Disordered" evidence="1">
    <location>
        <begin position="314"/>
        <end position="349"/>
    </location>
</feature>
<sequence>MDFRTLRRKNSNWQDDDDNPRKRTLSFVESFQAQSPSHYEDESDSDGIVNQLYSSITQFCQDVLFNLQNSEEARRKDPMSTPLYRLLDDIYTSFVTWGSDLDVRRGALDKALEDSRELRQFTIKILIRVCEAIENEIHPTMLDIFRETQLESPIQRLETKLERIRSIKAEASLHAQNSADSEYDDGIKSASSSDGYGPGTPSDSSSLEEALETLKYEVEALIELTPSLEDPIQDTIVDTHEKAAAPQAQGSSHEDCKYLTFLDGIKQKSPQCNDALATAIGKAIYRTTIRLQAERDAAANPQLSLGVGRPEKAASELFPRDSGYDTATRDPSQRLNNLPAQSTTSLGSGRETDYARTLNAYKDDDGTISTPFPSQPKELKIGDKFACVACGRQVAKSQSGAAWRRHVLSDLQPWICCQISCDCNFKSFSTRDEWLKHLQAIHEAHPSWNARSCPFCPREVTVGHQNMICHVERHLRQLSLAALPASHEDGSEDSESESEKDTAGAEPETIEIMGGSTQPTKPAGNTASVGRLETHLWDHPVYKNATQEADGLWHCPWEGEGYCQHKPSVLKADHDKFIEYHLKSLWCKSDGCPSNNNQPFATQEILYLHELKHHGMHKGGGRFLCTSPGCGRSRQGNGFMNTWLQLEHIKNVHDNLPDIGLPEGP</sequence>
<evidence type="ECO:0000256" key="1">
    <source>
        <dbReference type="SAM" id="MobiDB-lite"/>
    </source>
</evidence>
<evidence type="ECO:0000313" key="3">
    <source>
        <dbReference type="EMBL" id="KAK4211000.1"/>
    </source>
</evidence>
<comment type="caution">
    <text evidence="3">The sequence shown here is derived from an EMBL/GenBank/DDBJ whole genome shotgun (WGS) entry which is preliminary data.</text>
</comment>
<feature type="region of interest" description="Disordered" evidence="1">
    <location>
        <begin position="484"/>
        <end position="525"/>
    </location>
</feature>
<gene>
    <name evidence="3" type="ORF">QBC37DRAFT_427857</name>
</gene>
<feature type="domain" description="C2H2-domain containing protein second zinc finger" evidence="2">
    <location>
        <begin position="623"/>
        <end position="653"/>
    </location>
</feature>
<reference evidence="3" key="2">
    <citation type="submission" date="2023-05" db="EMBL/GenBank/DDBJ databases">
        <authorList>
            <consortium name="Lawrence Berkeley National Laboratory"/>
            <person name="Steindorff A."/>
            <person name="Hensen N."/>
            <person name="Bonometti L."/>
            <person name="Westerberg I."/>
            <person name="Brannstrom I.O."/>
            <person name="Guillou S."/>
            <person name="Cros-Aarteil S."/>
            <person name="Calhoun S."/>
            <person name="Haridas S."/>
            <person name="Kuo A."/>
            <person name="Mondo S."/>
            <person name="Pangilinan J."/>
            <person name="Riley R."/>
            <person name="Labutti K."/>
            <person name="Andreopoulos B."/>
            <person name="Lipzen A."/>
            <person name="Chen C."/>
            <person name="Yanf M."/>
            <person name="Daum C."/>
            <person name="Ng V."/>
            <person name="Clum A."/>
            <person name="Ohm R."/>
            <person name="Martin F."/>
            <person name="Silar P."/>
            <person name="Natvig D."/>
            <person name="Lalanne C."/>
            <person name="Gautier V."/>
            <person name="Ament-Velasquez S.L."/>
            <person name="Kruys A."/>
            <person name="Hutchinson M.I."/>
            <person name="Powell A.J."/>
            <person name="Barry K."/>
            <person name="Miller A.N."/>
            <person name="Grigoriev I.V."/>
            <person name="Debuchy R."/>
            <person name="Gladieux P."/>
            <person name="Thoren M.H."/>
            <person name="Johannesson H."/>
        </authorList>
    </citation>
    <scope>NUCLEOTIDE SEQUENCE</scope>
    <source>
        <strain evidence="3">PSN293</strain>
    </source>
</reference>
<feature type="region of interest" description="Disordered" evidence="1">
    <location>
        <begin position="175"/>
        <end position="208"/>
    </location>
</feature>
<evidence type="ECO:0000259" key="2">
    <source>
        <dbReference type="Pfam" id="PF26176"/>
    </source>
</evidence>
<dbReference type="PANTHER" id="PTHR35391">
    <property type="entry name" value="C2H2-TYPE DOMAIN-CONTAINING PROTEIN-RELATED"/>
    <property type="match status" value="1"/>
</dbReference>
<accession>A0AAN7B7J4</accession>
<feature type="region of interest" description="Disordered" evidence="1">
    <location>
        <begin position="1"/>
        <end position="20"/>
    </location>
</feature>
<dbReference type="Pfam" id="PF26176">
    <property type="entry name" value="zf_C2H2_17_2"/>
    <property type="match status" value="1"/>
</dbReference>
<reference evidence="3" key="1">
    <citation type="journal article" date="2023" name="Mol. Phylogenet. Evol.">
        <title>Genome-scale phylogeny and comparative genomics of the fungal order Sordariales.</title>
        <authorList>
            <person name="Hensen N."/>
            <person name="Bonometti L."/>
            <person name="Westerberg I."/>
            <person name="Brannstrom I.O."/>
            <person name="Guillou S."/>
            <person name="Cros-Aarteil S."/>
            <person name="Calhoun S."/>
            <person name="Haridas S."/>
            <person name="Kuo A."/>
            <person name="Mondo S."/>
            <person name="Pangilinan J."/>
            <person name="Riley R."/>
            <person name="LaButti K."/>
            <person name="Andreopoulos B."/>
            <person name="Lipzen A."/>
            <person name="Chen C."/>
            <person name="Yan M."/>
            <person name="Daum C."/>
            <person name="Ng V."/>
            <person name="Clum A."/>
            <person name="Steindorff A."/>
            <person name="Ohm R.A."/>
            <person name="Martin F."/>
            <person name="Silar P."/>
            <person name="Natvig D.O."/>
            <person name="Lalanne C."/>
            <person name="Gautier V."/>
            <person name="Ament-Velasquez S.L."/>
            <person name="Kruys A."/>
            <person name="Hutchinson M.I."/>
            <person name="Powell A.J."/>
            <person name="Barry K."/>
            <person name="Miller A.N."/>
            <person name="Grigoriev I.V."/>
            <person name="Debuchy R."/>
            <person name="Gladieux P."/>
            <person name="Hiltunen Thoren M."/>
            <person name="Johannesson H."/>
        </authorList>
    </citation>
    <scope>NUCLEOTIDE SEQUENCE</scope>
    <source>
        <strain evidence="3">PSN293</strain>
    </source>
</reference>
<dbReference type="InterPro" id="IPR059095">
    <property type="entry name" value="Znf_C2H2_17_2nd"/>
</dbReference>
<evidence type="ECO:0000313" key="4">
    <source>
        <dbReference type="Proteomes" id="UP001301769"/>
    </source>
</evidence>
<name>A0AAN7B7J4_9PEZI</name>
<keyword evidence="4" id="KW-1185">Reference proteome</keyword>
<feature type="compositionally biased region" description="Polar residues" evidence="1">
    <location>
        <begin position="333"/>
        <end position="347"/>
    </location>
</feature>
<dbReference type="PANTHER" id="PTHR35391:SF5">
    <property type="entry name" value="DUF6590 DOMAIN-CONTAINING PROTEIN"/>
    <property type="match status" value="1"/>
</dbReference>
<dbReference type="AlphaFoldDB" id="A0AAN7B7J4"/>
<feature type="compositionally biased region" description="Basic residues" evidence="1">
    <location>
        <begin position="1"/>
        <end position="10"/>
    </location>
</feature>
<protein>
    <recommendedName>
        <fullName evidence="2">C2H2-domain containing protein second zinc finger domain-containing protein</fullName>
    </recommendedName>
</protein>
<dbReference type="Proteomes" id="UP001301769">
    <property type="component" value="Unassembled WGS sequence"/>
</dbReference>
<organism evidence="3 4">
    <name type="scientific">Rhypophila decipiens</name>
    <dbReference type="NCBI Taxonomy" id="261697"/>
    <lineage>
        <taxon>Eukaryota</taxon>
        <taxon>Fungi</taxon>
        <taxon>Dikarya</taxon>
        <taxon>Ascomycota</taxon>
        <taxon>Pezizomycotina</taxon>
        <taxon>Sordariomycetes</taxon>
        <taxon>Sordariomycetidae</taxon>
        <taxon>Sordariales</taxon>
        <taxon>Naviculisporaceae</taxon>
        <taxon>Rhypophila</taxon>
    </lineage>
</organism>
<dbReference type="EMBL" id="MU858160">
    <property type="protein sequence ID" value="KAK4211000.1"/>
    <property type="molecule type" value="Genomic_DNA"/>
</dbReference>
<proteinExistence type="predicted"/>
<feature type="compositionally biased region" description="Polar residues" evidence="1">
    <location>
        <begin position="515"/>
        <end position="525"/>
    </location>
</feature>